<accession>A0A927B4B2</accession>
<reference evidence="2" key="1">
    <citation type="submission" date="2020-09" db="EMBL/GenBank/DDBJ databases">
        <authorList>
            <person name="Kim M.K."/>
        </authorList>
    </citation>
    <scope>NUCLEOTIDE SEQUENCE</scope>
    <source>
        <strain evidence="2">BT704</strain>
    </source>
</reference>
<gene>
    <name evidence="2" type="ORF">IC230_19665</name>
</gene>
<dbReference type="InterPro" id="IPR054238">
    <property type="entry name" value="DUF6965"/>
</dbReference>
<sequence>MSDEDSELIRYFENLELPQPPFRLSASEIINDLPGFIATQIRHLRSGMSAGASRTKLKQLKDRLAER</sequence>
<comment type="caution">
    <text evidence="2">The sequence shown here is derived from an EMBL/GenBank/DDBJ whole genome shotgun (WGS) entry which is preliminary data.</text>
</comment>
<dbReference type="Proteomes" id="UP000653797">
    <property type="component" value="Unassembled WGS sequence"/>
</dbReference>
<name>A0A927B4B2_9BACT</name>
<evidence type="ECO:0000259" key="1">
    <source>
        <dbReference type="Pfam" id="PF22292"/>
    </source>
</evidence>
<feature type="domain" description="DUF6965" evidence="1">
    <location>
        <begin position="4"/>
        <end position="50"/>
    </location>
</feature>
<protein>
    <recommendedName>
        <fullName evidence="1">DUF6965 domain-containing protein</fullName>
    </recommendedName>
</protein>
<dbReference type="EMBL" id="JACXAA010000007">
    <property type="protein sequence ID" value="MBD2755128.1"/>
    <property type="molecule type" value="Genomic_DNA"/>
</dbReference>
<dbReference type="Pfam" id="PF22292">
    <property type="entry name" value="DUF6965"/>
    <property type="match status" value="1"/>
</dbReference>
<evidence type="ECO:0000313" key="3">
    <source>
        <dbReference type="Proteomes" id="UP000653797"/>
    </source>
</evidence>
<dbReference type="AlphaFoldDB" id="A0A927B4B2"/>
<keyword evidence="3" id="KW-1185">Reference proteome</keyword>
<evidence type="ECO:0000313" key="2">
    <source>
        <dbReference type="EMBL" id="MBD2755128.1"/>
    </source>
</evidence>
<proteinExistence type="predicted"/>
<dbReference type="RefSeq" id="WP_191040746.1">
    <property type="nucleotide sequence ID" value="NZ_JACXAA010000007.1"/>
</dbReference>
<organism evidence="2 3">
    <name type="scientific">Spirosoma validum</name>
    <dbReference type="NCBI Taxonomy" id="2771355"/>
    <lineage>
        <taxon>Bacteria</taxon>
        <taxon>Pseudomonadati</taxon>
        <taxon>Bacteroidota</taxon>
        <taxon>Cytophagia</taxon>
        <taxon>Cytophagales</taxon>
        <taxon>Cytophagaceae</taxon>
        <taxon>Spirosoma</taxon>
    </lineage>
</organism>